<dbReference type="AlphaFoldDB" id="A9E398"/>
<dbReference type="OrthoDB" id="9759819at2"/>
<dbReference type="HOGENOM" id="CLU_622114_0_0_10"/>
<reference evidence="1 2" key="1">
    <citation type="journal article" date="2011" name="J. Bacteriol.">
        <title>Genome sequence of the algicidal bacterium Kordia algicida OT-1.</title>
        <authorList>
            <person name="Lee H.S."/>
            <person name="Kang S.G."/>
            <person name="Kwon K.K."/>
            <person name="Lee J.H."/>
            <person name="Kim S.J."/>
        </authorList>
    </citation>
    <scope>NUCLEOTIDE SEQUENCE [LARGE SCALE GENOMIC DNA]</scope>
    <source>
        <strain evidence="1 2">OT-1</strain>
    </source>
</reference>
<dbReference type="eggNOG" id="COG1061">
    <property type="taxonomic scope" value="Bacteria"/>
</dbReference>
<protein>
    <submittedName>
        <fullName evidence="1">Uncharacterized protein</fullName>
    </submittedName>
</protein>
<evidence type="ECO:0000313" key="1">
    <source>
        <dbReference type="EMBL" id="EDP95483.1"/>
    </source>
</evidence>
<keyword evidence="2" id="KW-1185">Reference proteome</keyword>
<dbReference type="RefSeq" id="WP_007094788.1">
    <property type="nucleotide sequence ID" value="NZ_CP142125.1"/>
</dbReference>
<evidence type="ECO:0000313" key="2">
    <source>
        <dbReference type="Proteomes" id="UP000002945"/>
    </source>
</evidence>
<organism evidence="1 2">
    <name type="scientific">Kordia algicida OT-1</name>
    <dbReference type="NCBI Taxonomy" id="391587"/>
    <lineage>
        <taxon>Bacteria</taxon>
        <taxon>Pseudomonadati</taxon>
        <taxon>Bacteroidota</taxon>
        <taxon>Flavobacteriia</taxon>
        <taxon>Flavobacteriales</taxon>
        <taxon>Flavobacteriaceae</taxon>
        <taxon>Kordia</taxon>
    </lineage>
</organism>
<gene>
    <name evidence="1" type="ORF">KAOT1_11186</name>
</gene>
<dbReference type="Proteomes" id="UP000002945">
    <property type="component" value="Unassembled WGS sequence"/>
</dbReference>
<comment type="caution">
    <text evidence="1">The sequence shown here is derived from an EMBL/GenBank/DDBJ whole genome shotgun (WGS) entry which is preliminary data.</text>
</comment>
<dbReference type="EMBL" id="ABIB01000008">
    <property type="protein sequence ID" value="EDP95483.1"/>
    <property type="molecule type" value="Genomic_DNA"/>
</dbReference>
<sequence>MFGEDFKIIFKGNKAYLTDDKPIPLNKVDIPNYVTEFKYPTYWLIKVIKHIETEKRIYCEIISYHNGKTRFEENQKRFSDKLNALETVTFRSIDTIALNKTIKGGISKPFYTSKDTVISDNSYLPKNHETTYKGNISKTFYVKFKDVNFKNGEVTFEKKFDEYKEIIELSIVNPSIREEFDAVKNYFSKILKTKKIQINSKIEITGNQITSIEVNSPEISKINEQLIEEVKINFIKSTKNSNIEIDKTLFTMEEYFDSFSKEEVNINAFYNDDSDFFEDLLKITNTKHYKHLNFLSKKHESRIMKLRFLHKPFSFLFLIEGKENYHYIWETLDTKEATYVWHIEKEISKVKEYLNEIESKIKTIKIDGKKNYINSTEDKFERVYHDYSEVKQGFVKWKKELNFILS</sequence>
<dbReference type="STRING" id="391587.KAOT1_11186"/>
<proteinExistence type="predicted"/>
<name>A9E398_9FLAO</name>
<accession>A9E398</accession>